<comment type="subcellular location">
    <subcellularLocation>
        <location evidence="1">Cytoplasm</location>
    </subcellularLocation>
</comment>
<dbReference type="GO" id="GO:0005737">
    <property type="term" value="C:cytoplasm"/>
    <property type="evidence" value="ECO:0007669"/>
    <property type="project" value="UniProtKB-SubCell"/>
</dbReference>
<comment type="function">
    <text evidence="6">Catalyzes the GTP-dependent phosphorylation of 5-hydroxy-L-lysine.</text>
</comment>
<evidence type="ECO:0000259" key="9">
    <source>
        <dbReference type="Pfam" id="PF01636"/>
    </source>
</evidence>
<feature type="non-terminal residue" evidence="10">
    <location>
        <position position="204"/>
    </location>
</feature>
<accession>A0A382JJL4</accession>
<sequence length="204" mass="23421">MIHINALISIYMPSVFSVHPPSFSQKEAIEILHKEFGLSGKTLELYSERDQNFIVQTDSKSKYILKIFNPAEDRSVLDLQHAATQFIKERDPDLGVPLQVGSICKITKGSHTFFLRLVKYLDGQFMKDTQLKDADYEKTGQFLGRLNHALAGFQHPGAMREFAWDVQPVHLIRERLQVLKSENDRDTVSHFLDEYETNVIPISD</sequence>
<dbReference type="SUPFAM" id="SSF56112">
    <property type="entry name" value="Protein kinase-like (PK-like)"/>
    <property type="match status" value="1"/>
</dbReference>
<evidence type="ECO:0000256" key="3">
    <source>
        <dbReference type="ARBA" id="ARBA00022679"/>
    </source>
</evidence>
<comment type="catalytic activity">
    <reaction evidence="5">
        <text>(5R)-5-hydroxy-L-lysine + GTP = (5R)-5-phosphooxy-L-lysine + GDP + H(+)</text>
        <dbReference type="Rhea" id="RHEA:19049"/>
        <dbReference type="ChEBI" id="CHEBI:15378"/>
        <dbReference type="ChEBI" id="CHEBI:37565"/>
        <dbReference type="ChEBI" id="CHEBI:57882"/>
        <dbReference type="ChEBI" id="CHEBI:58189"/>
        <dbReference type="ChEBI" id="CHEBI:58357"/>
        <dbReference type="EC" id="2.7.1.81"/>
    </reaction>
</comment>
<evidence type="ECO:0000256" key="6">
    <source>
        <dbReference type="ARBA" id="ARBA00037368"/>
    </source>
</evidence>
<evidence type="ECO:0000256" key="2">
    <source>
        <dbReference type="ARBA" id="ARBA00022490"/>
    </source>
</evidence>
<dbReference type="GO" id="GO:0047992">
    <property type="term" value="F:hydroxylysine kinase activity"/>
    <property type="evidence" value="ECO:0007669"/>
    <property type="project" value="UniProtKB-EC"/>
</dbReference>
<evidence type="ECO:0000256" key="8">
    <source>
        <dbReference type="ARBA" id="ARBA00040505"/>
    </source>
</evidence>
<keyword evidence="3" id="KW-0808">Transferase</keyword>
<dbReference type="Pfam" id="PF01636">
    <property type="entry name" value="APH"/>
    <property type="match status" value="1"/>
</dbReference>
<dbReference type="InterPro" id="IPR002575">
    <property type="entry name" value="Aminoglycoside_PTrfase"/>
</dbReference>
<dbReference type="AlphaFoldDB" id="A0A382JJL4"/>
<dbReference type="PANTHER" id="PTHR21064">
    <property type="entry name" value="AMINOGLYCOSIDE PHOSPHOTRANSFERASE DOMAIN-CONTAINING PROTEIN-RELATED"/>
    <property type="match status" value="1"/>
</dbReference>
<keyword evidence="4" id="KW-0418">Kinase</keyword>
<dbReference type="InterPro" id="IPR011009">
    <property type="entry name" value="Kinase-like_dom_sf"/>
</dbReference>
<dbReference type="EC" id="2.7.1.81" evidence="7"/>
<reference evidence="10" key="1">
    <citation type="submission" date="2018-05" db="EMBL/GenBank/DDBJ databases">
        <authorList>
            <person name="Lanie J.A."/>
            <person name="Ng W.-L."/>
            <person name="Kazmierczak K.M."/>
            <person name="Andrzejewski T.M."/>
            <person name="Davidsen T.M."/>
            <person name="Wayne K.J."/>
            <person name="Tettelin H."/>
            <person name="Glass J.I."/>
            <person name="Rusch D."/>
            <person name="Podicherti R."/>
            <person name="Tsui H.-C.T."/>
            <person name="Winkler M.E."/>
        </authorList>
    </citation>
    <scope>NUCLEOTIDE SEQUENCE</scope>
</reference>
<feature type="domain" description="Aminoglycoside phosphotransferase" evidence="9">
    <location>
        <begin position="50"/>
        <end position="167"/>
    </location>
</feature>
<evidence type="ECO:0000256" key="5">
    <source>
        <dbReference type="ARBA" id="ARBA00036820"/>
    </source>
</evidence>
<evidence type="ECO:0000313" key="10">
    <source>
        <dbReference type="EMBL" id="SVC11532.1"/>
    </source>
</evidence>
<organism evidence="10">
    <name type="scientific">marine metagenome</name>
    <dbReference type="NCBI Taxonomy" id="408172"/>
    <lineage>
        <taxon>unclassified sequences</taxon>
        <taxon>metagenomes</taxon>
        <taxon>ecological metagenomes</taxon>
    </lineage>
</organism>
<name>A0A382JJL4_9ZZZZ</name>
<evidence type="ECO:0000256" key="7">
    <source>
        <dbReference type="ARBA" id="ARBA00038873"/>
    </source>
</evidence>
<protein>
    <recommendedName>
        <fullName evidence="8">Hydroxylysine kinase</fullName>
        <ecNumber evidence="7">2.7.1.81</ecNumber>
    </recommendedName>
</protein>
<gene>
    <name evidence="10" type="ORF">METZ01_LOCUS264386</name>
</gene>
<evidence type="ECO:0000256" key="1">
    <source>
        <dbReference type="ARBA" id="ARBA00004496"/>
    </source>
</evidence>
<proteinExistence type="predicted"/>
<keyword evidence="2" id="KW-0963">Cytoplasm</keyword>
<dbReference type="EMBL" id="UINC01074392">
    <property type="protein sequence ID" value="SVC11532.1"/>
    <property type="molecule type" value="Genomic_DNA"/>
</dbReference>
<dbReference type="PANTHER" id="PTHR21064:SF1">
    <property type="entry name" value="HYDROXYLYSINE KINASE"/>
    <property type="match status" value="1"/>
</dbReference>
<evidence type="ECO:0000256" key="4">
    <source>
        <dbReference type="ARBA" id="ARBA00022777"/>
    </source>
</evidence>
<dbReference type="InterPro" id="IPR050249">
    <property type="entry name" value="Pseudomonas-type_ThrB"/>
</dbReference>